<dbReference type="PANTHER" id="PTHR13832:SF803">
    <property type="entry name" value="PROTEIN PHOSPHATASE 1G"/>
    <property type="match status" value="1"/>
</dbReference>
<dbReference type="InterPro" id="IPR000222">
    <property type="entry name" value="PP2C_BS"/>
</dbReference>
<evidence type="ECO:0000313" key="13">
    <source>
        <dbReference type="Proteomes" id="UP000014500"/>
    </source>
</evidence>
<dbReference type="CDD" id="cd00143">
    <property type="entry name" value="PP2Cc"/>
    <property type="match status" value="1"/>
</dbReference>
<protein>
    <recommendedName>
        <fullName evidence="3">protein-serine/threonine phosphatase</fullName>
        <ecNumber evidence="3">3.1.3.16</ecNumber>
    </recommendedName>
</protein>
<dbReference type="STRING" id="126957.T1J692"/>
<evidence type="ECO:0000313" key="12">
    <source>
        <dbReference type="EnsemblMetazoa" id="SMAR009160-PA"/>
    </source>
</evidence>
<reference evidence="13" key="1">
    <citation type="submission" date="2011-05" db="EMBL/GenBank/DDBJ databases">
        <authorList>
            <person name="Richards S.R."/>
            <person name="Qu J."/>
            <person name="Jiang H."/>
            <person name="Jhangiani S.N."/>
            <person name="Agravi P."/>
            <person name="Goodspeed R."/>
            <person name="Gross S."/>
            <person name="Mandapat C."/>
            <person name="Jackson L."/>
            <person name="Mathew T."/>
            <person name="Pu L."/>
            <person name="Thornton R."/>
            <person name="Saada N."/>
            <person name="Wilczek-Boney K.B."/>
            <person name="Lee S."/>
            <person name="Kovar C."/>
            <person name="Wu Y."/>
            <person name="Scherer S.E."/>
            <person name="Worley K.C."/>
            <person name="Muzny D.M."/>
            <person name="Gibbs R."/>
        </authorList>
    </citation>
    <scope>NUCLEOTIDE SEQUENCE</scope>
    <source>
        <strain evidence="13">Brora</strain>
    </source>
</reference>
<dbReference type="AlphaFoldDB" id="T1J692"/>
<dbReference type="PROSITE" id="PS01032">
    <property type="entry name" value="PPM_1"/>
    <property type="match status" value="1"/>
</dbReference>
<dbReference type="PhylomeDB" id="T1J692"/>
<dbReference type="Pfam" id="PF00481">
    <property type="entry name" value="PP2C"/>
    <property type="match status" value="2"/>
</dbReference>
<keyword evidence="13" id="KW-1185">Reference proteome</keyword>
<feature type="compositionally biased region" description="Acidic residues" evidence="10">
    <location>
        <begin position="202"/>
        <end position="216"/>
    </location>
</feature>
<dbReference type="eggNOG" id="KOG0698">
    <property type="taxonomic scope" value="Eukaryota"/>
</dbReference>
<keyword evidence="4" id="KW-0479">Metal-binding</keyword>
<keyword evidence="8" id="KW-0464">Manganese</keyword>
<feature type="domain" description="PPM-type phosphatase" evidence="11">
    <location>
        <begin position="24"/>
        <end position="399"/>
    </location>
</feature>
<reference evidence="12" key="2">
    <citation type="submission" date="2015-02" db="UniProtKB">
        <authorList>
            <consortium name="EnsemblMetazoa"/>
        </authorList>
    </citation>
    <scope>IDENTIFICATION</scope>
</reference>
<evidence type="ECO:0000256" key="5">
    <source>
        <dbReference type="ARBA" id="ARBA00022801"/>
    </source>
</evidence>
<comment type="similarity">
    <text evidence="2 9">Belongs to the PP2C family.</text>
</comment>
<dbReference type="InterPro" id="IPR036457">
    <property type="entry name" value="PPM-type-like_dom_sf"/>
</dbReference>
<evidence type="ECO:0000256" key="1">
    <source>
        <dbReference type="ARBA" id="ARBA00001936"/>
    </source>
</evidence>
<evidence type="ECO:0000256" key="8">
    <source>
        <dbReference type="ARBA" id="ARBA00023211"/>
    </source>
</evidence>
<comment type="cofactor">
    <cofactor evidence="1">
        <name>Mn(2+)</name>
        <dbReference type="ChEBI" id="CHEBI:29035"/>
    </cofactor>
</comment>
<keyword evidence="7 9" id="KW-0904">Protein phosphatase</keyword>
<dbReference type="Gene3D" id="3.60.40.10">
    <property type="entry name" value="PPM-type phosphatase domain"/>
    <property type="match status" value="2"/>
</dbReference>
<evidence type="ECO:0000256" key="9">
    <source>
        <dbReference type="RuleBase" id="RU003465"/>
    </source>
</evidence>
<dbReference type="HOGENOM" id="CLU_013173_4_1_1"/>
<dbReference type="EnsemblMetazoa" id="SMAR009160-RA">
    <property type="protein sequence ID" value="SMAR009160-PA"/>
    <property type="gene ID" value="SMAR009160"/>
</dbReference>
<evidence type="ECO:0000256" key="2">
    <source>
        <dbReference type="ARBA" id="ARBA00006702"/>
    </source>
</evidence>
<dbReference type="GO" id="GO:0004722">
    <property type="term" value="F:protein serine/threonine phosphatase activity"/>
    <property type="evidence" value="ECO:0007669"/>
    <property type="project" value="UniProtKB-EC"/>
</dbReference>
<evidence type="ECO:0000256" key="4">
    <source>
        <dbReference type="ARBA" id="ARBA00022723"/>
    </source>
</evidence>
<dbReference type="EC" id="3.1.3.16" evidence="3"/>
<dbReference type="InterPro" id="IPR001932">
    <property type="entry name" value="PPM-type_phosphatase-like_dom"/>
</dbReference>
<dbReference type="InterPro" id="IPR015655">
    <property type="entry name" value="PP2C"/>
</dbReference>
<feature type="compositionally biased region" description="Acidic residues" evidence="10">
    <location>
        <begin position="183"/>
        <end position="192"/>
    </location>
</feature>
<feature type="region of interest" description="Disordered" evidence="10">
    <location>
        <begin position="183"/>
        <end position="218"/>
    </location>
</feature>
<dbReference type="Proteomes" id="UP000014500">
    <property type="component" value="Unassembled WGS sequence"/>
</dbReference>
<sequence length="431" mass="47659">MGGSYLSSPVTKKISHDTSNELLVVGVCSMQGWRETQEDSHNCELDFDTNTALFAVYDGHGGSEVAEYCSAYLPQCIKDANHYRNGNVVDALTHAFLRVDKSLISPDVLRAMKREMEEGELDSLRVEAAMPLDQVLDKYRGIKDVIGNVNVHRDTSFASQFGDLSIQKRKQQDMMNTTFLHADEEETDDEYDSGAGSSSSSEESENDEEKENESERDEAKLIGFRSGCTAVVAVIRDGELFVANAGDSRCVVCQCGTAIDMSREHKPEDDVERKRIENAGGKVSAEGRVNNGLNVSRAIGDHSYKRDEKLDASEQLIIAVPDVRSLKIDSCREEFMVIACDGVWNCMSSQSVVDFVRKRIADRGKVSTICEELLDACLSPSKSGNGTGCDNMTCIVVKFKRSVVKAGKRSREEVQVENEDRKRVRIAGICD</sequence>
<organism evidence="12 13">
    <name type="scientific">Strigamia maritima</name>
    <name type="common">European centipede</name>
    <name type="synonym">Geophilus maritimus</name>
    <dbReference type="NCBI Taxonomy" id="126957"/>
    <lineage>
        <taxon>Eukaryota</taxon>
        <taxon>Metazoa</taxon>
        <taxon>Ecdysozoa</taxon>
        <taxon>Arthropoda</taxon>
        <taxon>Myriapoda</taxon>
        <taxon>Chilopoda</taxon>
        <taxon>Pleurostigmophora</taxon>
        <taxon>Geophilomorpha</taxon>
        <taxon>Linotaeniidae</taxon>
        <taxon>Strigamia</taxon>
    </lineage>
</organism>
<keyword evidence="5 9" id="KW-0378">Hydrolase</keyword>
<evidence type="ECO:0000256" key="7">
    <source>
        <dbReference type="ARBA" id="ARBA00022912"/>
    </source>
</evidence>
<evidence type="ECO:0000256" key="10">
    <source>
        <dbReference type="SAM" id="MobiDB-lite"/>
    </source>
</evidence>
<dbReference type="EMBL" id="JH431873">
    <property type="status" value="NOT_ANNOTATED_CDS"/>
    <property type="molecule type" value="Genomic_DNA"/>
</dbReference>
<keyword evidence="6" id="KW-0460">Magnesium</keyword>
<name>T1J692_STRMM</name>
<evidence type="ECO:0000256" key="3">
    <source>
        <dbReference type="ARBA" id="ARBA00013081"/>
    </source>
</evidence>
<proteinExistence type="inferred from homology"/>
<evidence type="ECO:0000259" key="11">
    <source>
        <dbReference type="PROSITE" id="PS51746"/>
    </source>
</evidence>
<dbReference type="SUPFAM" id="SSF81606">
    <property type="entry name" value="PP2C-like"/>
    <property type="match status" value="1"/>
</dbReference>
<accession>T1J692</accession>
<dbReference type="OMA" id="GWHMFAV"/>
<evidence type="ECO:0000256" key="6">
    <source>
        <dbReference type="ARBA" id="ARBA00022842"/>
    </source>
</evidence>
<dbReference type="PROSITE" id="PS51746">
    <property type="entry name" value="PPM_2"/>
    <property type="match status" value="1"/>
</dbReference>
<dbReference type="SMART" id="SM00332">
    <property type="entry name" value="PP2Cc"/>
    <property type="match status" value="1"/>
</dbReference>
<dbReference type="GO" id="GO:0046872">
    <property type="term" value="F:metal ion binding"/>
    <property type="evidence" value="ECO:0007669"/>
    <property type="project" value="UniProtKB-KW"/>
</dbReference>
<dbReference type="PANTHER" id="PTHR13832">
    <property type="entry name" value="PROTEIN PHOSPHATASE 2C"/>
    <property type="match status" value="1"/>
</dbReference>